<dbReference type="InterPro" id="IPR021858">
    <property type="entry name" value="Fun_TF"/>
</dbReference>
<dbReference type="PANTHER" id="PTHR37534:SF47">
    <property type="entry name" value="ZN(2)-C6 FUNGAL-TYPE DOMAIN-CONTAINING PROTEIN"/>
    <property type="match status" value="1"/>
</dbReference>
<dbReference type="EMBL" id="ML978175">
    <property type="protein sequence ID" value="KAF2032117.1"/>
    <property type="molecule type" value="Genomic_DNA"/>
</dbReference>
<protein>
    <submittedName>
        <fullName evidence="4">Uncharacterized protein</fullName>
    </submittedName>
</protein>
<keyword evidence="2" id="KW-0539">Nucleus</keyword>
<sequence length="714" mass="79070">MTPIESGLPSELQPRVEIAKISHQQISGGANPRQRFSKSRNGMCPLDCFLQTRLHICARRRIACGGYKVDVRWKQAVEPRKQTSPKSNRTRSIPHGPRPNATDRGLPMSRQDPRVNSRSDPDIERPQQQLPVNTSSEEIMHLGSPDTGITLSAFDISTPGSLGLLVSSFEHNESRTGNPPRLATYGSSSPPLGHGNDETNNLDFSSELWMGSFSNDCLRSPGSSAGGSGLVLHNAQDHESEKIAVQFREKIGPLLSIGGDTDRNKWWALIWPLAERHPPLFGAVAAMTRFGMIREPVESQIDGTERTGRSAQLLSEQLDRGEIPLDVALAATLALALAETWDHENFSGGVAHIRRSGLLLQQITSNQDTVGHTRLVFLANTWTYMDTLARFTSPNLSQPYPGPRSSPDLSFFANDPAKLDPLMGYATTLFPVIRDVADPVNKVRAREALRNSSAIISQALELRRAIEQRTLPIDLETIDDPSQLMTDAVQTAEAYRWSTLLMLYQTVPEFPNLTSYGELAQRILVYLATIPLSSTTIIVHTFPLMVAGCDTVEEEDRQFIRDKWNEMAQRMVPGVIERCLKITEEIWKRREKYLRTRGLAFTANGRQVNTAMNDSTALSKDIASFINFGTSPGAITATSSGSVERPVRKANDFPISAAFKKGVDMLTRSGCTEYTVRGRLHWLGVMNDRNWQCKSSLSHQCIASANHMLAVMLG</sequence>
<feature type="compositionally biased region" description="Basic and acidic residues" evidence="3">
    <location>
        <begin position="111"/>
        <end position="125"/>
    </location>
</feature>
<feature type="region of interest" description="Disordered" evidence="3">
    <location>
        <begin position="78"/>
        <end position="134"/>
    </location>
</feature>
<gene>
    <name evidence="4" type="ORF">EK21DRAFT_61538</name>
</gene>
<comment type="subcellular location">
    <subcellularLocation>
        <location evidence="1">Nucleus</location>
    </subcellularLocation>
</comment>
<evidence type="ECO:0000256" key="3">
    <source>
        <dbReference type="SAM" id="MobiDB-lite"/>
    </source>
</evidence>
<evidence type="ECO:0000256" key="1">
    <source>
        <dbReference type="ARBA" id="ARBA00004123"/>
    </source>
</evidence>
<keyword evidence="5" id="KW-1185">Reference proteome</keyword>
<feature type="region of interest" description="Disordered" evidence="3">
    <location>
        <begin position="171"/>
        <end position="200"/>
    </location>
</feature>
<accession>A0A9P4LPW2</accession>
<evidence type="ECO:0000313" key="4">
    <source>
        <dbReference type="EMBL" id="KAF2032117.1"/>
    </source>
</evidence>
<dbReference type="Proteomes" id="UP000799777">
    <property type="component" value="Unassembled WGS sequence"/>
</dbReference>
<dbReference type="GO" id="GO:0045944">
    <property type="term" value="P:positive regulation of transcription by RNA polymerase II"/>
    <property type="evidence" value="ECO:0007669"/>
    <property type="project" value="TreeGrafter"/>
</dbReference>
<reference evidence="4" key="1">
    <citation type="journal article" date="2020" name="Stud. Mycol.">
        <title>101 Dothideomycetes genomes: a test case for predicting lifestyles and emergence of pathogens.</title>
        <authorList>
            <person name="Haridas S."/>
            <person name="Albert R."/>
            <person name="Binder M."/>
            <person name="Bloem J."/>
            <person name="Labutti K."/>
            <person name="Salamov A."/>
            <person name="Andreopoulos B."/>
            <person name="Baker S."/>
            <person name="Barry K."/>
            <person name="Bills G."/>
            <person name="Bluhm B."/>
            <person name="Cannon C."/>
            <person name="Castanera R."/>
            <person name="Culley D."/>
            <person name="Daum C."/>
            <person name="Ezra D."/>
            <person name="Gonzalez J."/>
            <person name="Henrissat B."/>
            <person name="Kuo A."/>
            <person name="Liang C."/>
            <person name="Lipzen A."/>
            <person name="Lutzoni F."/>
            <person name="Magnuson J."/>
            <person name="Mondo S."/>
            <person name="Nolan M."/>
            <person name="Ohm R."/>
            <person name="Pangilinan J."/>
            <person name="Park H.-J."/>
            <person name="Ramirez L."/>
            <person name="Alfaro M."/>
            <person name="Sun H."/>
            <person name="Tritt A."/>
            <person name="Yoshinaga Y."/>
            <person name="Zwiers L.-H."/>
            <person name="Turgeon B."/>
            <person name="Goodwin S."/>
            <person name="Spatafora J."/>
            <person name="Crous P."/>
            <person name="Grigoriev I."/>
        </authorList>
    </citation>
    <scope>NUCLEOTIDE SEQUENCE</scope>
    <source>
        <strain evidence="4">CBS 110217</strain>
    </source>
</reference>
<dbReference type="PANTHER" id="PTHR37534">
    <property type="entry name" value="TRANSCRIPTIONAL ACTIVATOR PROTEIN UGA3"/>
    <property type="match status" value="1"/>
</dbReference>
<dbReference type="Pfam" id="PF11951">
    <property type="entry name" value="Fungal_trans_2"/>
    <property type="match status" value="1"/>
</dbReference>
<dbReference type="GO" id="GO:0000976">
    <property type="term" value="F:transcription cis-regulatory region binding"/>
    <property type="evidence" value="ECO:0007669"/>
    <property type="project" value="TreeGrafter"/>
</dbReference>
<dbReference type="GO" id="GO:0005634">
    <property type="term" value="C:nucleus"/>
    <property type="evidence" value="ECO:0007669"/>
    <property type="project" value="UniProtKB-SubCell"/>
</dbReference>
<dbReference type="GO" id="GO:0003700">
    <property type="term" value="F:DNA-binding transcription factor activity"/>
    <property type="evidence" value="ECO:0007669"/>
    <property type="project" value="TreeGrafter"/>
</dbReference>
<feature type="compositionally biased region" description="Polar residues" evidence="3">
    <location>
        <begin position="82"/>
        <end position="91"/>
    </location>
</feature>
<organism evidence="4 5">
    <name type="scientific">Setomelanomma holmii</name>
    <dbReference type="NCBI Taxonomy" id="210430"/>
    <lineage>
        <taxon>Eukaryota</taxon>
        <taxon>Fungi</taxon>
        <taxon>Dikarya</taxon>
        <taxon>Ascomycota</taxon>
        <taxon>Pezizomycotina</taxon>
        <taxon>Dothideomycetes</taxon>
        <taxon>Pleosporomycetidae</taxon>
        <taxon>Pleosporales</taxon>
        <taxon>Pleosporineae</taxon>
        <taxon>Phaeosphaeriaceae</taxon>
        <taxon>Setomelanomma</taxon>
    </lineage>
</organism>
<evidence type="ECO:0000256" key="2">
    <source>
        <dbReference type="ARBA" id="ARBA00023242"/>
    </source>
</evidence>
<dbReference type="OrthoDB" id="3886144at2759"/>
<dbReference type="AlphaFoldDB" id="A0A9P4LPW2"/>
<name>A0A9P4LPW2_9PLEO</name>
<comment type="caution">
    <text evidence="4">The sequence shown here is derived from an EMBL/GenBank/DDBJ whole genome shotgun (WGS) entry which is preliminary data.</text>
</comment>
<proteinExistence type="predicted"/>
<evidence type="ECO:0000313" key="5">
    <source>
        <dbReference type="Proteomes" id="UP000799777"/>
    </source>
</evidence>